<dbReference type="GO" id="GO:0003824">
    <property type="term" value="F:catalytic activity"/>
    <property type="evidence" value="ECO:0007669"/>
    <property type="project" value="InterPro"/>
</dbReference>
<protein>
    <submittedName>
        <fullName evidence="5">FAD-dependent oxidoreductase</fullName>
    </submittedName>
</protein>
<dbReference type="Gene3D" id="3.30.70.2190">
    <property type="match status" value="1"/>
</dbReference>
<dbReference type="PANTHER" id="PTHR43716:SF2">
    <property type="entry name" value="BLL6224 PROTEIN"/>
    <property type="match status" value="1"/>
</dbReference>
<dbReference type="InterPro" id="IPR016171">
    <property type="entry name" value="Vanillyl_alc_oxidase_C-sub2"/>
</dbReference>
<accession>A0A1D7U3P6</accession>
<dbReference type="InterPro" id="IPR016167">
    <property type="entry name" value="FAD-bd_PCMH_sub1"/>
</dbReference>
<dbReference type="Gene3D" id="3.30.70.2740">
    <property type="match status" value="1"/>
</dbReference>
<reference evidence="5 6" key="1">
    <citation type="journal article" date="2015" name="Antonie Van Leeuwenhoek">
        <title>Bosea vaviloviae sp. nov., a new species of slow-growing rhizobia isolated from nodules of the relict species Vavilovia formosa (Stev.) Fed.</title>
        <authorList>
            <person name="Safronova V.I."/>
            <person name="Kuznetsova I.G."/>
            <person name="Sazanova A.L."/>
            <person name="Kimeklis A.K."/>
            <person name="Belimov A.A."/>
            <person name="Andronov E.E."/>
            <person name="Pinaev A.G."/>
            <person name="Chizhevskaya E.P."/>
            <person name="Pukhaev A.R."/>
            <person name="Popov K.P."/>
            <person name="Willems A."/>
            <person name="Tikhonovich I.A."/>
        </authorList>
    </citation>
    <scope>NUCLEOTIDE SEQUENCE [LARGE SCALE GENOMIC DNA]</scope>
    <source>
        <strain evidence="5 6">Vaf18</strain>
    </source>
</reference>
<dbReference type="SUPFAM" id="SSF56176">
    <property type="entry name" value="FAD-binding/transporter-associated domain-like"/>
    <property type="match status" value="1"/>
</dbReference>
<dbReference type="GO" id="GO:0071949">
    <property type="term" value="F:FAD binding"/>
    <property type="evidence" value="ECO:0007669"/>
    <property type="project" value="InterPro"/>
</dbReference>
<evidence type="ECO:0000259" key="4">
    <source>
        <dbReference type="PROSITE" id="PS51387"/>
    </source>
</evidence>
<keyword evidence="3" id="KW-0274">FAD</keyword>
<keyword evidence="2" id="KW-0285">Flavoprotein</keyword>
<dbReference type="Gene3D" id="3.30.465.10">
    <property type="match status" value="1"/>
</dbReference>
<dbReference type="InterPro" id="IPR036318">
    <property type="entry name" value="FAD-bd_PCMH-like_sf"/>
</dbReference>
<sequence>MLEQLRAIVGDKGLITDPGEMEPWITDWRQRRRGQALCVVSPATTAEVSAVVALCAAEGQPVFPVGGNTGLCFGAVPESDRQGKIGVVLSLRRLNRIRAVDQATGIATVDAGVVLGDLHEAAVRAGRQFPLHLGSEGSAQIGGLISTNAGGTGVVRYGPMRDLVAGLEIVLADGRVLCDLAGLRKDNTGYMLRHLFIGAEGTLGIITGAALRLHPQTPNTAHAWVSVVDPAAAVSLLTALQGRAGSYIQAFELVSASQFELVRRHEERVRIPFAEIPAWSLLIELGSEDATTALNGILEEVLGAALESGGIIDAIMAASEQQAADFWHVRHSVSEANKKEGIGIVHDVAVRTSDAAAFIAAADKVAAERFPQAVTQVVCHLGDGNVHYILMFQREFWNSLADEDAFALEVERAIHDAAAVFEGTFSAEHGVGRKLTQELERLADPLRYELMGRVKALFDPQNLMNPGVLLTAKAV</sequence>
<dbReference type="RefSeq" id="WP_069691203.1">
    <property type="nucleotide sequence ID" value="NZ_CP017147.1"/>
</dbReference>
<evidence type="ECO:0000256" key="3">
    <source>
        <dbReference type="ARBA" id="ARBA00022827"/>
    </source>
</evidence>
<feature type="domain" description="FAD-binding PCMH-type" evidence="4">
    <location>
        <begin position="32"/>
        <end position="216"/>
    </location>
</feature>
<dbReference type="Pfam" id="PF01565">
    <property type="entry name" value="FAD_binding_4"/>
    <property type="match status" value="1"/>
</dbReference>
<gene>
    <name evidence="5" type="ORF">BHK69_17440</name>
</gene>
<dbReference type="Proteomes" id="UP000094969">
    <property type="component" value="Chromosome"/>
</dbReference>
<evidence type="ECO:0000313" key="5">
    <source>
        <dbReference type="EMBL" id="AOO81993.1"/>
    </source>
</evidence>
<comment type="similarity">
    <text evidence="1">Belongs to the FAD-binding oxidoreductase/transferase type 4 family.</text>
</comment>
<dbReference type="SUPFAM" id="SSF55103">
    <property type="entry name" value="FAD-linked oxidases, C-terminal domain"/>
    <property type="match status" value="1"/>
</dbReference>
<dbReference type="InterPro" id="IPR004113">
    <property type="entry name" value="FAD-bd_oxidored_4_C"/>
</dbReference>
<dbReference type="OrthoDB" id="9809290at2"/>
<dbReference type="GO" id="GO:0022904">
    <property type="term" value="P:respiratory electron transport chain"/>
    <property type="evidence" value="ECO:0007669"/>
    <property type="project" value="TreeGrafter"/>
</dbReference>
<dbReference type="STRING" id="1526658.BHK69_17440"/>
<dbReference type="InterPro" id="IPR051264">
    <property type="entry name" value="FAD-oxidored/transferase_4"/>
</dbReference>
<evidence type="ECO:0000313" key="6">
    <source>
        <dbReference type="Proteomes" id="UP000094969"/>
    </source>
</evidence>
<dbReference type="Gene3D" id="3.30.43.10">
    <property type="entry name" value="Uridine Diphospho-n-acetylenolpyruvylglucosamine Reductase, domain 2"/>
    <property type="match status" value="1"/>
</dbReference>
<dbReference type="AlphaFoldDB" id="A0A1D7U3P6"/>
<dbReference type="InterPro" id="IPR006094">
    <property type="entry name" value="Oxid_FAD_bind_N"/>
</dbReference>
<proteinExistence type="inferred from homology"/>
<evidence type="ECO:0000256" key="1">
    <source>
        <dbReference type="ARBA" id="ARBA00008000"/>
    </source>
</evidence>
<dbReference type="InterPro" id="IPR016169">
    <property type="entry name" value="FAD-bd_PCMH_sub2"/>
</dbReference>
<dbReference type="PROSITE" id="PS51387">
    <property type="entry name" value="FAD_PCMH"/>
    <property type="match status" value="1"/>
</dbReference>
<dbReference type="KEGG" id="bvv:BHK69_17440"/>
<name>A0A1D7U3P6_9HYPH</name>
<evidence type="ECO:0000256" key="2">
    <source>
        <dbReference type="ARBA" id="ARBA00022630"/>
    </source>
</evidence>
<dbReference type="PANTHER" id="PTHR43716">
    <property type="entry name" value="D-2-HYDROXYGLUTARATE DEHYDROGENASE, MITOCHONDRIAL"/>
    <property type="match status" value="1"/>
</dbReference>
<dbReference type="Pfam" id="PF02913">
    <property type="entry name" value="FAD-oxidase_C"/>
    <property type="match status" value="1"/>
</dbReference>
<dbReference type="InterPro" id="IPR016164">
    <property type="entry name" value="FAD-linked_Oxase-like_C"/>
</dbReference>
<organism evidence="5 6">
    <name type="scientific">Bosea vaviloviae</name>
    <dbReference type="NCBI Taxonomy" id="1526658"/>
    <lineage>
        <taxon>Bacteria</taxon>
        <taxon>Pseudomonadati</taxon>
        <taxon>Pseudomonadota</taxon>
        <taxon>Alphaproteobacteria</taxon>
        <taxon>Hyphomicrobiales</taxon>
        <taxon>Boseaceae</taxon>
        <taxon>Bosea</taxon>
    </lineage>
</organism>
<dbReference type="EMBL" id="CP017147">
    <property type="protein sequence ID" value="AOO81993.1"/>
    <property type="molecule type" value="Genomic_DNA"/>
</dbReference>
<dbReference type="InterPro" id="IPR016166">
    <property type="entry name" value="FAD-bd_PCMH"/>
</dbReference>
<keyword evidence="6" id="KW-1185">Reference proteome</keyword>
<dbReference type="Gene3D" id="1.10.45.10">
    <property type="entry name" value="Vanillyl-alcohol Oxidase, Chain A, domain 4"/>
    <property type="match status" value="1"/>
</dbReference>